<evidence type="ECO:0000313" key="2">
    <source>
        <dbReference type="Proteomes" id="UP001190464"/>
    </source>
</evidence>
<accession>A0ABM9M4X5</accession>
<dbReference type="Proteomes" id="UP001190464">
    <property type="component" value="Chromosome"/>
</dbReference>
<name>A0ABM9M4X5_9MYCO</name>
<protein>
    <submittedName>
        <fullName evidence="1">Uncharacterized protein</fullName>
    </submittedName>
</protein>
<keyword evidence="2" id="KW-1185">Reference proteome</keyword>
<dbReference type="EMBL" id="OY726398">
    <property type="protein sequence ID" value="CAJ1510211.1"/>
    <property type="molecule type" value="Genomic_DNA"/>
</dbReference>
<organism evidence="1 2">
    <name type="scientific">[Mycobacterium] holstebronense</name>
    <dbReference type="NCBI Taxonomy" id="3064288"/>
    <lineage>
        <taxon>Bacteria</taxon>
        <taxon>Bacillati</taxon>
        <taxon>Actinomycetota</taxon>
        <taxon>Actinomycetes</taxon>
        <taxon>Mycobacteriales</taxon>
        <taxon>Mycobacteriaceae</taxon>
        <taxon>Mycolicibacterium</taxon>
    </lineage>
</organism>
<reference evidence="1 2" key="1">
    <citation type="submission" date="2023-08" db="EMBL/GenBank/DDBJ databases">
        <authorList>
            <person name="Folkvardsen B D."/>
            <person name="Norman A."/>
        </authorList>
    </citation>
    <scope>NUCLEOTIDE SEQUENCE [LARGE SCALE GENOMIC DNA]</scope>
    <source>
        <strain evidence="1 2">Mu0102</strain>
    </source>
</reference>
<dbReference type="RefSeq" id="WP_308484734.1">
    <property type="nucleotide sequence ID" value="NZ_OY726398.1"/>
</dbReference>
<sequence>MSDLAGLGAPRASTVGAAVARDLPQLSGATRRVSYRMATLSRDDGEREDSQ</sequence>
<proteinExistence type="predicted"/>
<evidence type="ECO:0000313" key="1">
    <source>
        <dbReference type="EMBL" id="CAJ1510211.1"/>
    </source>
</evidence>
<gene>
    <name evidence="1" type="ORF">MU0102_004055</name>
</gene>